<dbReference type="OrthoDB" id="797407at2"/>
<protein>
    <submittedName>
        <fullName evidence="1">Uncharacterized protein</fullName>
    </submittedName>
</protein>
<dbReference type="AlphaFoldDB" id="A0A1H7VU97"/>
<accession>A0A1H7VU97</accession>
<dbReference type="RefSeq" id="WP_093328810.1">
    <property type="nucleotide sequence ID" value="NZ_FOAF01000007.1"/>
</dbReference>
<dbReference type="STRING" id="407022.SAMN05661044_04334"/>
<sequence length="168" mass="19081">MTTLNTNNPYALRFLLNETVYAFEIAKKDEEPNQEPLAEVSPAYQFLGGNKNQILYIINNSKHEYFSTAAHDAFSKTINALGLSMEDIAVLNVGNYPPVLYFDQICTYFDPRKVILAGASPTQLALNGLLLNDPTTLNNIRVLYTFSFEEMLTDIEKKKTFWQQVKTL</sequence>
<dbReference type="Proteomes" id="UP000199421">
    <property type="component" value="Unassembled WGS sequence"/>
</dbReference>
<reference evidence="2" key="1">
    <citation type="submission" date="2016-10" db="EMBL/GenBank/DDBJ databases">
        <authorList>
            <person name="Varghese N."/>
            <person name="Submissions S."/>
        </authorList>
    </citation>
    <scope>NUCLEOTIDE SEQUENCE [LARGE SCALE GENOMIC DNA]</scope>
    <source>
        <strain evidence="2">DSM 18733</strain>
    </source>
</reference>
<keyword evidence="2" id="KW-1185">Reference proteome</keyword>
<name>A0A1H7VU97_OLID1</name>
<organism evidence="1 2">
    <name type="scientific">Olivibacter domesticus</name>
    <name type="common">Pseudosphingobacterium domesticum</name>
    <dbReference type="NCBI Taxonomy" id="407022"/>
    <lineage>
        <taxon>Bacteria</taxon>
        <taxon>Pseudomonadati</taxon>
        <taxon>Bacteroidota</taxon>
        <taxon>Sphingobacteriia</taxon>
        <taxon>Sphingobacteriales</taxon>
        <taxon>Sphingobacteriaceae</taxon>
        <taxon>Olivibacter</taxon>
    </lineage>
</organism>
<evidence type="ECO:0000313" key="1">
    <source>
        <dbReference type="EMBL" id="SEM12348.1"/>
    </source>
</evidence>
<evidence type="ECO:0000313" key="2">
    <source>
        <dbReference type="Proteomes" id="UP000199421"/>
    </source>
</evidence>
<gene>
    <name evidence="1" type="ORF">SAMN05661044_04334</name>
</gene>
<proteinExistence type="predicted"/>
<dbReference type="EMBL" id="FOAF01000007">
    <property type="protein sequence ID" value="SEM12348.1"/>
    <property type="molecule type" value="Genomic_DNA"/>
</dbReference>